<organism evidence="1 2">
    <name type="scientific">Portunus trituberculatus</name>
    <name type="common">Swimming crab</name>
    <name type="synonym">Neptunus trituberculatus</name>
    <dbReference type="NCBI Taxonomy" id="210409"/>
    <lineage>
        <taxon>Eukaryota</taxon>
        <taxon>Metazoa</taxon>
        <taxon>Ecdysozoa</taxon>
        <taxon>Arthropoda</taxon>
        <taxon>Crustacea</taxon>
        <taxon>Multicrustacea</taxon>
        <taxon>Malacostraca</taxon>
        <taxon>Eumalacostraca</taxon>
        <taxon>Eucarida</taxon>
        <taxon>Decapoda</taxon>
        <taxon>Pleocyemata</taxon>
        <taxon>Brachyura</taxon>
        <taxon>Eubrachyura</taxon>
        <taxon>Portunoidea</taxon>
        <taxon>Portunidae</taxon>
        <taxon>Portuninae</taxon>
        <taxon>Portunus</taxon>
    </lineage>
</organism>
<evidence type="ECO:0000313" key="1">
    <source>
        <dbReference type="EMBL" id="MPC21595.1"/>
    </source>
</evidence>
<reference evidence="1 2" key="1">
    <citation type="submission" date="2019-05" db="EMBL/GenBank/DDBJ databases">
        <title>Another draft genome of Portunus trituberculatus and its Hox gene families provides insights of decapod evolution.</title>
        <authorList>
            <person name="Jeong J.-H."/>
            <person name="Song I."/>
            <person name="Kim S."/>
            <person name="Choi T."/>
            <person name="Kim D."/>
            <person name="Ryu S."/>
            <person name="Kim W."/>
        </authorList>
    </citation>
    <scope>NUCLEOTIDE SEQUENCE [LARGE SCALE GENOMIC DNA]</scope>
    <source>
        <tissue evidence="1">Muscle</tissue>
    </source>
</reference>
<protein>
    <submittedName>
        <fullName evidence="1">Uncharacterized protein</fullName>
    </submittedName>
</protein>
<name>A0A5B7DKC4_PORTR</name>
<evidence type="ECO:0000313" key="2">
    <source>
        <dbReference type="Proteomes" id="UP000324222"/>
    </source>
</evidence>
<dbReference type="AlphaFoldDB" id="A0A5B7DKC4"/>
<dbReference type="EMBL" id="VSRR010000993">
    <property type="protein sequence ID" value="MPC21595.1"/>
    <property type="molecule type" value="Genomic_DNA"/>
</dbReference>
<comment type="caution">
    <text evidence="1">The sequence shown here is derived from an EMBL/GenBank/DDBJ whole genome shotgun (WGS) entry which is preliminary data.</text>
</comment>
<accession>A0A5B7DKC4</accession>
<proteinExistence type="predicted"/>
<keyword evidence="2" id="KW-1185">Reference proteome</keyword>
<dbReference type="Proteomes" id="UP000324222">
    <property type="component" value="Unassembled WGS sequence"/>
</dbReference>
<sequence length="63" mass="6935">MPSIIILRNDVFHALAGLNPRKIYEPDGVPPIVLKNCAPLCLSTSTSPSCWRFAYIQPVPKKG</sequence>
<gene>
    <name evidence="1" type="ORF">E2C01_014583</name>
</gene>